<evidence type="ECO:0000256" key="3">
    <source>
        <dbReference type="PROSITE-ProRule" id="PRU10038"/>
    </source>
</evidence>
<evidence type="ECO:0000256" key="2">
    <source>
        <dbReference type="ARBA" id="ARBA00022801"/>
    </source>
</evidence>
<dbReference type="Pfam" id="PF07859">
    <property type="entry name" value="Abhydrolase_3"/>
    <property type="match status" value="1"/>
</dbReference>
<sequence>MRDISPALACRFLRRRVKPRLSFAQTLTEAARAFALEFPYETPEGGFRRQRLGGVPTEVCGVGTPLLYLHGGAFFAGTPKSYRPIATAFAAMGFQVFTPAYRLAPRHIFPAAFEDARASFAALAQEHAAVALAGDSAGAGLALGLMAARRQDGETLPQAAALFSPWTDLAVTGVSARENEGRDPLFTRKMLKIASRAYLSGASPRDPRASPLYAELSDLPPLLIHVAEDELLRDDALRFAASATEAGVETRLSLWPAVPHCWQLAIGVMEEARASLREAADFLRERVKSSTGP</sequence>
<dbReference type="SUPFAM" id="SSF53474">
    <property type="entry name" value="alpha/beta-Hydrolases"/>
    <property type="match status" value="1"/>
</dbReference>
<evidence type="ECO:0000259" key="4">
    <source>
        <dbReference type="Pfam" id="PF07859"/>
    </source>
</evidence>
<dbReference type="RefSeq" id="WP_085772832.1">
    <property type="nucleotide sequence ID" value="NZ_AP027149.1"/>
</dbReference>
<keyword evidence="2" id="KW-0378">Hydrolase</keyword>
<evidence type="ECO:0000256" key="1">
    <source>
        <dbReference type="ARBA" id="ARBA00010515"/>
    </source>
</evidence>
<evidence type="ECO:0000313" key="5">
    <source>
        <dbReference type="EMBL" id="ARN82698.1"/>
    </source>
</evidence>
<dbReference type="PROSITE" id="PS01174">
    <property type="entry name" value="LIPASE_GDXG_SER"/>
    <property type="match status" value="1"/>
</dbReference>
<dbReference type="InterPro" id="IPR033140">
    <property type="entry name" value="Lipase_GDXG_put_SER_AS"/>
</dbReference>
<dbReference type="STRING" id="655015.B1812_18180"/>
<dbReference type="Gene3D" id="3.40.50.1820">
    <property type="entry name" value="alpha/beta hydrolase"/>
    <property type="match status" value="1"/>
</dbReference>
<proteinExistence type="inferred from homology"/>
<feature type="domain" description="Alpha/beta hydrolase fold-3" evidence="4">
    <location>
        <begin position="66"/>
        <end position="263"/>
    </location>
</feature>
<reference evidence="5 6" key="1">
    <citation type="submission" date="2017-02" db="EMBL/GenBank/DDBJ databases">
        <authorList>
            <person name="Peterson S.W."/>
        </authorList>
    </citation>
    <scope>NUCLEOTIDE SEQUENCE [LARGE SCALE GENOMIC DNA]</scope>
    <source>
        <strain evidence="5 6">S285</strain>
    </source>
</reference>
<dbReference type="InterPro" id="IPR029058">
    <property type="entry name" value="AB_hydrolase_fold"/>
</dbReference>
<accession>A0A1W6MYP1</accession>
<gene>
    <name evidence="5" type="ORF">B1812_18180</name>
</gene>
<name>A0A1W6MYP1_9HYPH</name>
<dbReference type="InterPro" id="IPR013094">
    <property type="entry name" value="AB_hydrolase_3"/>
</dbReference>
<organism evidence="5 6">
    <name type="scientific">Methylocystis bryophila</name>
    <dbReference type="NCBI Taxonomy" id="655015"/>
    <lineage>
        <taxon>Bacteria</taxon>
        <taxon>Pseudomonadati</taxon>
        <taxon>Pseudomonadota</taxon>
        <taxon>Alphaproteobacteria</taxon>
        <taxon>Hyphomicrobiales</taxon>
        <taxon>Methylocystaceae</taxon>
        <taxon>Methylocystis</taxon>
    </lineage>
</organism>
<dbReference type="GO" id="GO:0004806">
    <property type="term" value="F:triacylglycerol lipase activity"/>
    <property type="evidence" value="ECO:0007669"/>
    <property type="project" value="TreeGrafter"/>
</dbReference>
<keyword evidence="6" id="KW-1185">Reference proteome</keyword>
<dbReference type="KEGG" id="mbry:B1812_18180"/>
<comment type="similarity">
    <text evidence="1">Belongs to the 'GDXG' lipolytic enzyme family.</text>
</comment>
<dbReference type="AlphaFoldDB" id="A0A1W6MYP1"/>
<dbReference type="PANTHER" id="PTHR48081:SF30">
    <property type="entry name" value="ACETYL-HYDROLASE LIPR-RELATED"/>
    <property type="match status" value="1"/>
</dbReference>
<feature type="active site" evidence="3">
    <location>
        <position position="136"/>
    </location>
</feature>
<dbReference type="OrthoDB" id="9806180at2"/>
<protein>
    <recommendedName>
        <fullName evidence="4">Alpha/beta hydrolase fold-3 domain-containing protein</fullName>
    </recommendedName>
</protein>
<dbReference type="EMBL" id="CP019948">
    <property type="protein sequence ID" value="ARN82698.1"/>
    <property type="molecule type" value="Genomic_DNA"/>
</dbReference>
<dbReference type="PANTHER" id="PTHR48081">
    <property type="entry name" value="AB HYDROLASE SUPERFAMILY PROTEIN C4A8.06C"/>
    <property type="match status" value="1"/>
</dbReference>
<dbReference type="Proteomes" id="UP000193978">
    <property type="component" value="Chromosome"/>
</dbReference>
<dbReference type="InterPro" id="IPR050300">
    <property type="entry name" value="GDXG_lipolytic_enzyme"/>
</dbReference>
<evidence type="ECO:0000313" key="6">
    <source>
        <dbReference type="Proteomes" id="UP000193978"/>
    </source>
</evidence>